<evidence type="ECO:0000313" key="9">
    <source>
        <dbReference type="Proteomes" id="UP000663882"/>
    </source>
</evidence>
<feature type="disulfide bond" evidence="4">
    <location>
        <begin position="142"/>
        <end position="151"/>
    </location>
</feature>
<keyword evidence="2" id="KW-0677">Repeat</keyword>
<evidence type="ECO:0000256" key="2">
    <source>
        <dbReference type="ARBA" id="ARBA00022737"/>
    </source>
</evidence>
<dbReference type="OrthoDB" id="18487at2759"/>
<dbReference type="GO" id="GO:0008061">
    <property type="term" value="F:chitin binding"/>
    <property type="evidence" value="ECO:0007669"/>
    <property type="project" value="InterPro"/>
</dbReference>
<comment type="caution">
    <text evidence="4">Lacks conserved residue(s) required for the propagation of feature annotation.</text>
</comment>
<protein>
    <submittedName>
        <fullName evidence="8">Uncharacterized protein</fullName>
    </submittedName>
</protein>
<dbReference type="InterPro" id="IPR000742">
    <property type="entry name" value="EGF"/>
</dbReference>
<dbReference type="Gene3D" id="2.10.25.10">
    <property type="entry name" value="Laminin"/>
    <property type="match status" value="2"/>
</dbReference>
<dbReference type="PROSITE" id="PS50940">
    <property type="entry name" value="CHIT_BIND_II"/>
    <property type="match status" value="1"/>
</dbReference>
<dbReference type="PANTHER" id="PTHR24049:SF29">
    <property type="entry name" value="EGF-LIKE DOMAIN-CONTAINING PROTEIN"/>
    <property type="match status" value="1"/>
</dbReference>
<feature type="disulfide bond" evidence="4">
    <location>
        <begin position="52"/>
        <end position="61"/>
    </location>
</feature>
<evidence type="ECO:0000313" key="8">
    <source>
        <dbReference type="EMBL" id="CAF0848242.1"/>
    </source>
</evidence>
<sequence>MLSSLPLLFIISNLFINFIVGQNVNNSRSIISKACECYNQGICDPYTGSCICPSGYLGRQCEQLESTTLCNNVVCKNSGACNIISPTDSTCWCLLDEFIIGFHGEYCERQRAASRCNEIQCQNGAMCYEHSPAMSVFAYCLCPPGFTGRFCETEYFRCSQVGTFVDQYQCAQGSYFLCDYTNRLIVGTCPKGLRFNLNKMSCDHASSVTCPNI</sequence>
<organism evidence="8 9">
    <name type="scientific">Rotaria sordida</name>
    <dbReference type="NCBI Taxonomy" id="392033"/>
    <lineage>
        <taxon>Eukaryota</taxon>
        <taxon>Metazoa</taxon>
        <taxon>Spiralia</taxon>
        <taxon>Gnathifera</taxon>
        <taxon>Rotifera</taxon>
        <taxon>Eurotatoria</taxon>
        <taxon>Bdelloidea</taxon>
        <taxon>Philodinida</taxon>
        <taxon>Philodinidae</taxon>
        <taxon>Rotaria</taxon>
    </lineage>
</organism>
<keyword evidence="1 4" id="KW-0245">EGF-like domain</keyword>
<dbReference type="SUPFAM" id="SSF57196">
    <property type="entry name" value="EGF/Laminin"/>
    <property type="match status" value="2"/>
</dbReference>
<dbReference type="PROSITE" id="PS01186">
    <property type="entry name" value="EGF_2"/>
    <property type="match status" value="2"/>
</dbReference>
<dbReference type="SMART" id="SM00181">
    <property type="entry name" value="EGF"/>
    <property type="match status" value="3"/>
</dbReference>
<evidence type="ECO:0000256" key="5">
    <source>
        <dbReference type="SAM" id="SignalP"/>
    </source>
</evidence>
<reference evidence="8" key="1">
    <citation type="submission" date="2021-02" db="EMBL/GenBank/DDBJ databases">
        <authorList>
            <person name="Nowell W R."/>
        </authorList>
    </citation>
    <scope>NUCLEOTIDE SEQUENCE</scope>
</reference>
<dbReference type="PANTHER" id="PTHR24049">
    <property type="entry name" value="CRUMBS FAMILY MEMBER"/>
    <property type="match status" value="1"/>
</dbReference>
<evidence type="ECO:0000259" key="6">
    <source>
        <dbReference type="PROSITE" id="PS50026"/>
    </source>
</evidence>
<dbReference type="PROSITE" id="PS50026">
    <property type="entry name" value="EGF_3"/>
    <property type="match status" value="3"/>
</dbReference>
<comment type="caution">
    <text evidence="8">The sequence shown here is derived from an EMBL/GenBank/DDBJ whole genome shotgun (WGS) entry which is preliminary data.</text>
</comment>
<dbReference type="CDD" id="cd00055">
    <property type="entry name" value="EGF_Lam"/>
    <property type="match status" value="1"/>
</dbReference>
<dbReference type="InterPro" id="IPR036508">
    <property type="entry name" value="Chitin-bd_dom_sf"/>
</dbReference>
<name>A0A813W554_9BILA</name>
<feature type="domain" description="Chitin-binding type-2" evidence="7">
    <location>
        <begin position="155"/>
        <end position="212"/>
    </location>
</feature>
<accession>A0A813W554</accession>
<dbReference type="InterPro" id="IPR051022">
    <property type="entry name" value="Notch_Cell-Fate_Det"/>
</dbReference>
<dbReference type="SMART" id="SM00494">
    <property type="entry name" value="ChtBD2"/>
    <property type="match status" value="1"/>
</dbReference>
<dbReference type="InterPro" id="IPR002049">
    <property type="entry name" value="LE_dom"/>
</dbReference>
<feature type="signal peptide" evidence="5">
    <location>
        <begin position="1"/>
        <end position="21"/>
    </location>
</feature>
<feature type="domain" description="EGF-like" evidence="6">
    <location>
        <begin position="31"/>
        <end position="62"/>
    </location>
</feature>
<keyword evidence="3 4" id="KW-1015">Disulfide bond</keyword>
<dbReference type="SUPFAM" id="SSF57625">
    <property type="entry name" value="Invertebrate chitin-binding proteins"/>
    <property type="match status" value="1"/>
</dbReference>
<feature type="domain" description="EGF-like" evidence="6">
    <location>
        <begin position="112"/>
        <end position="152"/>
    </location>
</feature>
<gene>
    <name evidence="8" type="ORF">RFH988_LOCUS6316</name>
</gene>
<dbReference type="GO" id="GO:0005576">
    <property type="term" value="C:extracellular region"/>
    <property type="evidence" value="ECO:0007669"/>
    <property type="project" value="InterPro"/>
</dbReference>
<feature type="chain" id="PRO_5032332106" evidence="5">
    <location>
        <begin position="22"/>
        <end position="213"/>
    </location>
</feature>
<dbReference type="InterPro" id="IPR002557">
    <property type="entry name" value="Chitin-bd_dom"/>
</dbReference>
<dbReference type="Proteomes" id="UP000663882">
    <property type="component" value="Unassembled WGS sequence"/>
</dbReference>
<dbReference type="AlphaFoldDB" id="A0A813W554"/>
<evidence type="ECO:0000256" key="1">
    <source>
        <dbReference type="ARBA" id="ARBA00022536"/>
    </source>
</evidence>
<dbReference type="Gene3D" id="2.170.140.10">
    <property type="entry name" value="Chitin binding domain"/>
    <property type="match status" value="1"/>
</dbReference>
<proteinExistence type="predicted"/>
<evidence type="ECO:0000256" key="4">
    <source>
        <dbReference type="PROSITE-ProRule" id="PRU00076"/>
    </source>
</evidence>
<evidence type="ECO:0000256" key="3">
    <source>
        <dbReference type="ARBA" id="ARBA00023157"/>
    </source>
</evidence>
<evidence type="ECO:0000259" key="7">
    <source>
        <dbReference type="PROSITE" id="PS50940"/>
    </source>
</evidence>
<keyword evidence="5" id="KW-0732">Signal</keyword>
<feature type="domain" description="EGF-like" evidence="6">
    <location>
        <begin position="66"/>
        <end position="108"/>
    </location>
</feature>
<dbReference type="PROSITE" id="PS00022">
    <property type="entry name" value="EGF_1"/>
    <property type="match status" value="2"/>
</dbReference>
<dbReference type="EMBL" id="CAJNOO010000187">
    <property type="protein sequence ID" value="CAF0848242.1"/>
    <property type="molecule type" value="Genomic_DNA"/>
</dbReference>